<organism evidence="4 7">
    <name type="scientific">Desulfosarcina widdelii</name>
    <dbReference type="NCBI Taxonomy" id="947919"/>
    <lineage>
        <taxon>Bacteria</taxon>
        <taxon>Pseudomonadati</taxon>
        <taxon>Thermodesulfobacteriota</taxon>
        <taxon>Desulfobacteria</taxon>
        <taxon>Desulfobacterales</taxon>
        <taxon>Desulfosarcinaceae</taxon>
        <taxon>Desulfosarcina</taxon>
    </lineage>
</organism>
<dbReference type="Pfam" id="PF05598">
    <property type="entry name" value="DUF772"/>
    <property type="match status" value="1"/>
</dbReference>
<dbReference type="Proteomes" id="UP000427769">
    <property type="component" value="Chromosome"/>
</dbReference>
<reference evidence="4 7" key="1">
    <citation type="submission" date="2019-11" db="EMBL/GenBank/DDBJ databases">
        <title>Comparative genomics of hydrocarbon-degrading Desulfosarcina strains.</title>
        <authorList>
            <person name="Watanabe M."/>
            <person name="Kojima H."/>
            <person name="Fukui M."/>
        </authorList>
    </citation>
    <scope>NUCLEOTIDE SEQUENCE [LARGE SCALE GENOMIC DNA]</scope>
    <source>
        <strain evidence="4 7">PP31</strain>
    </source>
</reference>
<name>A0A5K7YZ69_9BACT</name>
<evidence type="ECO:0000313" key="5">
    <source>
        <dbReference type="EMBL" id="BBO78802.1"/>
    </source>
</evidence>
<protein>
    <recommendedName>
        <fullName evidence="8">Transposase</fullName>
    </recommendedName>
</protein>
<feature type="region of interest" description="Disordered" evidence="1">
    <location>
        <begin position="273"/>
        <end position="295"/>
    </location>
</feature>
<dbReference type="OrthoDB" id="5413882at2"/>
<evidence type="ECO:0000259" key="3">
    <source>
        <dbReference type="Pfam" id="PF13751"/>
    </source>
</evidence>
<evidence type="ECO:0000259" key="2">
    <source>
        <dbReference type="Pfam" id="PF05598"/>
    </source>
</evidence>
<evidence type="ECO:0000313" key="6">
    <source>
        <dbReference type="EMBL" id="BBO79276.1"/>
    </source>
</evidence>
<evidence type="ECO:0000313" key="4">
    <source>
        <dbReference type="EMBL" id="BBO73690.1"/>
    </source>
</evidence>
<proteinExistence type="predicted"/>
<evidence type="ECO:0000313" key="7">
    <source>
        <dbReference type="Proteomes" id="UP000427769"/>
    </source>
</evidence>
<accession>A0A5K7YZ69</accession>
<feature type="domain" description="Transposase DDE" evidence="3">
    <location>
        <begin position="406"/>
        <end position="523"/>
    </location>
</feature>
<feature type="domain" description="Transposase InsH N-terminal" evidence="2">
    <location>
        <begin position="38"/>
        <end position="117"/>
    </location>
</feature>
<dbReference type="EMBL" id="AP021875">
    <property type="protein sequence ID" value="BBO79276.1"/>
    <property type="molecule type" value="Genomic_DNA"/>
</dbReference>
<evidence type="ECO:0000256" key="1">
    <source>
        <dbReference type="SAM" id="MobiDB-lite"/>
    </source>
</evidence>
<dbReference type="PANTHER" id="PTHR33408:SF2">
    <property type="entry name" value="TRANSPOSASE DDE DOMAIN-CONTAINING PROTEIN"/>
    <property type="match status" value="1"/>
</dbReference>
<dbReference type="AlphaFoldDB" id="A0A5K7YZ69"/>
<dbReference type="Pfam" id="PF13751">
    <property type="entry name" value="DDE_Tnp_1_6"/>
    <property type="match status" value="1"/>
</dbReference>
<dbReference type="RefSeq" id="WP_155302773.1">
    <property type="nucleotide sequence ID" value="NZ_AP021875.1"/>
</dbReference>
<keyword evidence="7" id="KW-1185">Reference proteome</keyword>
<dbReference type="InterPro" id="IPR025668">
    <property type="entry name" value="Tnp_DDE_dom"/>
</dbReference>
<dbReference type="PANTHER" id="PTHR33408">
    <property type="entry name" value="TRANSPOSASE"/>
    <property type="match status" value="1"/>
</dbReference>
<dbReference type="EMBL" id="AP021875">
    <property type="protein sequence ID" value="BBO78802.1"/>
    <property type="molecule type" value="Genomic_DNA"/>
</dbReference>
<gene>
    <name evidence="4" type="ORF">DSCW_11070</name>
    <name evidence="5" type="ORF">DSCW_62190</name>
    <name evidence="6" type="ORF">DSCW_66930</name>
</gene>
<dbReference type="KEGG" id="dwd:DSCW_11070"/>
<dbReference type="EMBL" id="AP021875">
    <property type="protein sequence ID" value="BBO73690.1"/>
    <property type="molecule type" value="Genomic_DNA"/>
</dbReference>
<dbReference type="KEGG" id="dwd:DSCW_62190"/>
<sequence length="582" mass="66587">MIRIKNHKQQQLFDPWSHLSPKRRRMLDEDWPGLFREHLLEVLPVDRMLPHFTDGVGRPSKEIHTVLGLLLLQQTMDLTDRAAIEQLAFNIQWHYALNIPEESDDAKYISEKTLYTMRQVMIDNQLDEIMFDAVADKLAVVFGVDIKDQRIDSVHIQSNMRKLGRIGIFSRTIFKFLVNLKRQHRKLFDTIDEKIVSCYWGKRALAAFAMVKPSQSEKTLKTVSADLFDLIEQFKDRPRVCSMHSYKLMQRVLAEQCNLSSDTGDRQVTVKKPAEIPSDSLQNPSDPDATYSGHKGQGYQVQVMETFSRCEDEKEKQQQLNLITHVDVQTACEHDSHALAPAIADTKVRGIAPDKLLADTLYGSDANDRIAQVANIELVAPTQKGRSKQDFMSQFSFDENGLVTRCPAGRSPDQTSPRTKRSNYSAGFDLQRCLACPLLSQCPVRPGKKKAYLRYSEKRYRLAKRRALEASEAFIDDYRWRAGVEAAMSEFDRRTGVKKLRVRGMPAVRFYARMKATGLNILRAGAVRKARRKTREADGVSIGLADLFFHAVKERMLRLIADFEPIFFNLSQTADRYHNLAA</sequence>
<dbReference type="InterPro" id="IPR008490">
    <property type="entry name" value="Transposase_InsH_N"/>
</dbReference>
<dbReference type="KEGG" id="dwd:DSCW_66930"/>
<evidence type="ECO:0008006" key="8">
    <source>
        <dbReference type="Google" id="ProtNLM"/>
    </source>
</evidence>